<dbReference type="PANTHER" id="PTHR31973">
    <property type="entry name" value="POLYPROTEIN, PUTATIVE-RELATED"/>
    <property type="match status" value="1"/>
</dbReference>
<proteinExistence type="predicted"/>
<dbReference type="EMBL" id="OU503047">
    <property type="protein sequence ID" value="CAI9772432.1"/>
    <property type="molecule type" value="Genomic_DNA"/>
</dbReference>
<reference evidence="2" key="1">
    <citation type="submission" date="2023-05" db="EMBL/GenBank/DDBJ databases">
        <authorList>
            <person name="Huff M."/>
        </authorList>
    </citation>
    <scope>NUCLEOTIDE SEQUENCE</scope>
</reference>
<name>A0AAD1ZSN7_9LAMI</name>
<protein>
    <recommendedName>
        <fullName evidence="1">MULE transposase domain-containing protein</fullName>
    </recommendedName>
</protein>
<keyword evidence="3" id="KW-1185">Reference proteome</keyword>
<evidence type="ECO:0000313" key="2">
    <source>
        <dbReference type="EMBL" id="CAI9772432.1"/>
    </source>
</evidence>
<dbReference type="PANTHER" id="PTHR31973:SF187">
    <property type="entry name" value="MUTATOR TRANSPOSASE MUDRA PROTEIN"/>
    <property type="match status" value="1"/>
</dbReference>
<feature type="domain" description="MULE transposase" evidence="1">
    <location>
        <begin position="5"/>
        <end position="96"/>
    </location>
</feature>
<organism evidence="2 3">
    <name type="scientific">Fraxinus pennsylvanica</name>
    <dbReference type="NCBI Taxonomy" id="56036"/>
    <lineage>
        <taxon>Eukaryota</taxon>
        <taxon>Viridiplantae</taxon>
        <taxon>Streptophyta</taxon>
        <taxon>Embryophyta</taxon>
        <taxon>Tracheophyta</taxon>
        <taxon>Spermatophyta</taxon>
        <taxon>Magnoliopsida</taxon>
        <taxon>eudicotyledons</taxon>
        <taxon>Gunneridae</taxon>
        <taxon>Pentapetalae</taxon>
        <taxon>asterids</taxon>
        <taxon>lamiids</taxon>
        <taxon>Lamiales</taxon>
        <taxon>Oleaceae</taxon>
        <taxon>Oleeae</taxon>
        <taxon>Fraxinus</taxon>
    </lineage>
</organism>
<evidence type="ECO:0000313" key="3">
    <source>
        <dbReference type="Proteomes" id="UP000834106"/>
    </source>
</evidence>
<dbReference type="Pfam" id="PF10551">
    <property type="entry name" value="MULE"/>
    <property type="match status" value="1"/>
</dbReference>
<dbReference type="AlphaFoldDB" id="A0AAD1ZSN7"/>
<dbReference type="Proteomes" id="UP000834106">
    <property type="component" value="Chromosome 12"/>
</dbReference>
<evidence type="ECO:0000259" key="1">
    <source>
        <dbReference type="Pfam" id="PF10551"/>
    </source>
</evidence>
<dbReference type="InterPro" id="IPR018289">
    <property type="entry name" value="MULE_transposase_dom"/>
</dbReference>
<gene>
    <name evidence="2" type="ORF">FPE_LOCUS19862</name>
</gene>
<sequence length="150" mass="17385">MRRAISVDGTFLKSKFRGMLLVATCQDANLQIYPLAFGIVDSENDASWTWFFNKLFQILGMLEGLVFISDRKDSIHKTIKIVYPNAHHGCCMWHLQLNIKSNYHRIDILPFFMAIAKEYSLISFEKSMANLYRKSSAVGEYLEKKVGYKF</sequence>
<accession>A0AAD1ZSN7</accession>